<sequence>MTAATWGNFFPLFPASAPALRRGRKQGKKSPKLPGGFDWVSRPITKPEKTREFAKPGGFDRVSRPITKPDSHDILPYFRHQHRADCSHCLLFNGPSKSCSGISDYIGLHIAPPVLPTPSHKPLA</sequence>
<comment type="caution">
    <text evidence="2">The sequence shown here is derived from an EMBL/GenBank/DDBJ whole genome shotgun (WGS) entry which is preliminary data.</text>
</comment>
<reference evidence="3" key="1">
    <citation type="submission" date="2024-07" db="EMBL/GenBank/DDBJ databases">
        <title>Two chromosome-level genome assemblies of Korean endemic species Abeliophyllum distichum and Forsythia ovata (Oleaceae).</title>
        <authorList>
            <person name="Jang H."/>
        </authorList>
    </citation>
    <scope>NUCLEOTIDE SEQUENCE [LARGE SCALE GENOMIC DNA]</scope>
</reference>
<protein>
    <submittedName>
        <fullName evidence="2">Uncharacterized protein</fullName>
    </submittedName>
</protein>
<accession>A0ABD1PXE8</accession>
<name>A0ABD1PXE8_9LAMI</name>
<dbReference type="AlphaFoldDB" id="A0ABD1PXE8"/>
<organism evidence="2 3">
    <name type="scientific">Forsythia ovata</name>
    <dbReference type="NCBI Taxonomy" id="205694"/>
    <lineage>
        <taxon>Eukaryota</taxon>
        <taxon>Viridiplantae</taxon>
        <taxon>Streptophyta</taxon>
        <taxon>Embryophyta</taxon>
        <taxon>Tracheophyta</taxon>
        <taxon>Spermatophyta</taxon>
        <taxon>Magnoliopsida</taxon>
        <taxon>eudicotyledons</taxon>
        <taxon>Gunneridae</taxon>
        <taxon>Pentapetalae</taxon>
        <taxon>asterids</taxon>
        <taxon>lamiids</taxon>
        <taxon>Lamiales</taxon>
        <taxon>Oleaceae</taxon>
        <taxon>Forsythieae</taxon>
        <taxon>Forsythia</taxon>
    </lineage>
</organism>
<evidence type="ECO:0000256" key="1">
    <source>
        <dbReference type="SAM" id="MobiDB-lite"/>
    </source>
</evidence>
<evidence type="ECO:0000313" key="3">
    <source>
        <dbReference type="Proteomes" id="UP001604277"/>
    </source>
</evidence>
<proteinExistence type="predicted"/>
<evidence type="ECO:0000313" key="2">
    <source>
        <dbReference type="EMBL" id="KAL2468038.1"/>
    </source>
</evidence>
<keyword evidence="3" id="KW-1185">Reference proteome</keyword>
<dbReference type="EMBL" id="JBFOLJ010000017">
    <property type="protein sequence ID" value="KAL2468038.1"/>
    <property type="molecule type" value="Genomic_DNA"/>
</dbReference>
<dbReference type="Proteomes" id="UP001604277">
    <property type="component" value="Unassembled WGS sequence"/>
</dbReference>
<feature type="compositionally biased region" description="Basic residues" evidence="1">
    <location>
        <begin position="21"/>
        <end position="31"/>
    </location>
</feature>
<feature type="region of interest" description="Disordered" evidence="1">
    <location>
        <begin position="20"/>
        <end position="41"/>
    </location>
</feature>
<gene>
    <name evidence="2" type="ORF">Fot_51563</name>
</gene>